<reference evidence="2" key="1">
    <citation type="submission" date="2016-10" db="EMBL/GenBank/DDBJ databases">
        <authorList>
            <person name="Varghese N."/>
            <person name="Submissions S."/>
        </authorList>
    </citation>
    <scope>NUCLEOTIDE SEQUENCE [LARGE SCALE GENOMIC DNA]</scope>
    <source>
        <strain evidence="2">DSM 26922</strain>
    </source>
</reference>
<dbReference type="RefSeq" id="WP_089947110.1">
    <property type="nucleotide sequence ID" value="NZ_FNOI01000004.1"/>
</dbReference>
<dbReference type="InterPro" id="IPR045386">
    <property type="entry name" value="DUF6525"/>
</dbReference>
<keyword evidence="2" id="KW-1185">Reference proteome</keyword>
<sequence>MNGNLGATTLRRRRRAADPMRTYDTLPRPLRLWLAEAALPWSPHSCKRIWDKARRKGLCPDDALSLLAAAEAKTLAQESRHNR</sequence>
<dbReference type="Pfam" id="PF20135">
    <property type="entry name" value="DUF6525"/>
    <property type="match status" value="1"/>
</dbReference>
<organism evidence="1 2">
    <name type="scientific">Litoreibacter albidus</name>
    <dbReference type="NCBI Taxonomy" id="670155"/>
    <lineage>
        <taxon>Bacteria</taxon>
        <taxon>Pseudomonadati</taxon>
        <taxon>Pseudomonadota</taxon>
        <taxon>Alphaproteobacteria</taxon>
        <taxon>Rhodobacterales</taxon>
        <taxon>Roseobacteraceae</taxon>
        <taxon>Litoreibacter</taxon>
    </lineage>
</organism>
<dbReference type="AlphaFoldDB" id="A0A1H2YUU8"/>
<evidence type="ECO:0000313" key="1">
    <source>
        <dbReference type="EMBL" id="SDX08926.1"/>
    </source>
</evidence>
<evidence type="ECO:0000313" key="2">
    <source>
        <dbReference type="Proteomes" id="UP000199441"/>
    </source>
</evidence>
<dbReference type="EMBL" id="FNOI01000004">
    <property type="protein sequence ID" value="SDX08926.1"/>
    <property type="molecule type" value="Genomic_DNA"/>
</dbReference>
<dbReference type="Proteomes" id="UP000199441">
    <property type="component" value="Unassembled WGS sequence"/>
</dbReference>
<gene>
    <name evidence="1" type="ORF">SAMN04488001_2331</name>
</gene>
<dbReference type="OrthoDB" id="7658988at2"/>
<name>A0A1H2YUU8_9RHOB</name>
<dbReference type="STRING" id="670155.SAMN04488001_2331"/>
<proteinExistence type="predicted"/>
<protein>
    <submittedName>
        <fullName evidence="1">Uncharacterized protein</fullName>
    </submittedName>
</protein>
<accession>A0A1H2YUU8</accession>